<dbReference type="AlphaFoldDB" id="A0A1G7RTH2"/>
<keyword evidence="3" id="KW-1185">Reference proteome</keyword>
<feature type="domain" description="GIY-YIG" evidence="1">
    <location>
        <begin position="12"/>
        <end position="93"/>
    </location>
</feature>
<name>A0A1G7RTH2_9EURY</name>
<dbReference type="Proteomes" id="UP000199076">
    <property type="component" value="Unassembled WGS sequence"/>
</dbReference>
<proteinExistence type="predicted"/>
<protein>
    <recommendedName>
        <fullName evidence="1">GIY-YIG domain-containing protein</fullName>
    </recommendedName>
</protein>
<dbReference type="Pfam" id="PF26468">
    <property type="entry name" value="GIY_YIG_3"/>
    <property type="match status" value="1"/>
</dbReference>
<sequence length="94" mass="10591">MLSSAASIAADPLEQLYQTLADLREQTHGPYYLDDVDGTLDWPDRGVYFFFLPNSELGRMSPADWRLSRIGNVGVSEGSSNTLWNRLRQNRGNV</sequence>
<organism evidence="2 3">
    <name type="scientific">Halorientalis regularis</name>
    <dbReference type="NCBI Taxonomy" id="660518"/>
    <lineage>
        <taxon>Archaea</taxon>
        <taxon>Methanobacteriati</taxon>
        <taxon>Methanobacteriota</taxon>
        <taxon>Stenosarchaea group</taxon>
        <taxon>Halobacteria</taxon>
        <taxon>Halobacteriales</taxon>
        <taxon>Haloarculaceae</taxon>
        <taxon>Halorientalis</taxon>
    </lineage>
</organism>
<dbReference type="STRING" id="660518.SAMN05216218_11625"/>
<dbReference type="InterPro" id="IPR058782">
    <property type="entry name" value="GIY_YIG_3"/>
</dbReference>
<gene>
    <name evidence="2" type="ORF">SAMN05216218_11625</name>
</gene>
<accession>A0A1G7RTH2</accession>
<evidence type="ECO:0000313" key="3">
    <source>
        <dbReference type="Proteomes" id="UP000199076"/>
    </source>
</evidence>
<dbReference type="EMBL" id="FNBK01000016">
    <property type="protein sequence ID" value="SDG14051.1"/>
    <property type="molecule type" value="Genomic_DNA"/>
</dbReference>
<evidence type="ECO:0000259" key="1">
    <source>
        <dbReference type="Pfam" id="PF26468"/>
    </source>
</evidence>
<reference evidence="3" key="1">
    <citation type="submission" date="2016-10" db="EMBL/GenBank/DDBJ databases">
        <authorList>
            <person name="Varghese N."/>
            <person name="Submissions S."/>
        </authorList>
    </citation>
    <scope>NUCLEOTIDE SEQUENCE [LARGE SCALE GENOMIC DNA]</scope>
    <source>
        <strain evidence="3">IBRC-M 10760</strain>
    </source>
</reference>
<evidence type="ECO:0000313" key="2">
    <source>
        <dbReference type="EMBL" id="SDG14051.1"/>
    </source>
</evidence>